<gene>
    <name evidence="2" type="ORF">SK854_43185</name>
</gene>
<keyword evidence="1" id="KW-0732">Signal</keyword>
<feature type="chain" id="PRO_5045647283" description="HAF family extracellular repeat protein" evidence="1">
    <location>
        <begin position="26"/>
        <end position="327"/>
    </location>
</feature>
<organism evidence="2 3">
    <name type="scientific">Lentzea sokolovensis</name>
    <dbReference type="NCBI Taxonomy" id="3095429"/>
    <lineage>
        <taxon>Bacteria</taxon>
        <taxon>Bacillati</taxon>
        <taxon>Actinomycetota</taxon>
        <taxon>Actinomycetes</taxon>
        <taxon>Pseudonocardiales</taxon>
        <taxon>Pseudonocardiaceae</taxon>
        <taxon>Lentzea</taxon>
    </lineage>
</organism>
<reference evidence="2 3" key="1">
    <citation type="submission" date="2023-11" db="EMBL/GenBank/DDBJ databases">
        <title>Lentzea sokolovensis, sp. nov., Lentzea kristufkii, sp. nov., and Lentzea miocenensis, sp. nov., rare actinobacteria from Sokolov Coal Basin, Miocene lacustrine sediment, Czech Republic.</title>
        <authorList>
            <person name="Lara A."/>
            <person name="Kotroba L."/>
            <person name="Nouioui I."/>
            <person name="Neumann-Schaal M."/>
            <person name="Mast Y."/>
            <person name="Chronakova A."/>
        </authorList>
    </citation>
    <scope>NUCLEOTIDE SEQUENCE [LARGE SCALE GENOMIC DNA]</scope>
    <source>
        <strain evidence="2 3">BCCO 10_0061</strain>
    </source>
</reference>
<evidence type="ECO:0000256" key="1">
    <source>
        <dbReference type="SAM" id="SignalP"/>
    </source>
</evidence>
<evidence type="ECO:0008006" key="4">
    <source>
        <dbReference type="Google" id="ProtNLM"/>
    </source>
</evidence>
<dbReference type="RefSeq" id="WP_319980974.1">
    <property type="nucleotide sequence ID" value="NZ_JAXAVU010000017.1"/>
</dbReference>
<proteinExistence type="predicted"/>
<name>A0ABU4VB10_9PSEU</name>
<evidence type="ECO:0000313" key="2">
    <source>
        <dbReference type="EMBL" id="MDX8148986.1"/>
    </source>
</evidence>
<dbReference type="Proteomes" id="UP001285352">
    <property type="component" value="Unassembled WGS sequence"/>
</dbReference>
<dbReference type="EMBL" id="JAXAVU010000017">
    <property type="protein sequence ID" value="MDX8148986.1"/>
    <property type="molecule type" value="Genomic_DNA"/>
</dbReference>
<feature type="signal peptide" evidence="1">
    <location>
        <begin position="1"/>
        <end position="25"/>
    </location>
</feature>
<evidence type="ECO:0000313" key="3">
    <source>
        <dbReference type="Proteomes" id="UP001285352"/>
    </source>
</evidence>
<comment type="caution">
    <text evidence="2">The sequence shown here is derived from an EMBL/GenBank/DDBJ whole genome shotgun (WGS) entry which is preliminary data.</text>
</comment>
<accession>A0ABU4VB10</accession>
<protein>
    <recommendedName>
        <fullName evidence="4">HAF family extracellular repeat protein</fullName>
    </recommendedName>
</protein>
<keyword evidence="3" id="KW-1185">Reference proteome</keyword>
<sequence>MSRRLSFALSTALLATVVGTAPAHADTTIINLVGLPGGHSHRAMSINDSGLAVGSSIVRDVTRAVKFDGGRVTELVGPDGASVGLTAVNNHGAAVGTSTFPGVGGNAIRFDPDGKYSVLSTPFGYNYTRAAGIDDNGITYGVAARNDNSIPVSWRQNGALTAMKLPAGFTGGSVASASPNGYAAGFVYGPGQDWVPVRWNPDHSVTVLPLPAGGVRSRASAVNRNGDVVGTADLPGGGGPYGVRWNADGSMNMYGHMDEPTGVNDHGIAVGYGWADGQWRPFRWTREGEKLDLGLLSLAPSIEKLAINNDGVIVGSVWGTAYKWIVS</sequence>